<sequence>MILLDAYAARSCAVKTHHGFDPQVHLVPGEIDEALQELFDLGEQFEAEVASRLLQQLPGTVDLREFDAAEAEERLRAAVAEGAPAILGASLPMDPEGHRVGRVDLLVRGPDRPDGRPGYGPVEIKRHRVLERRRAGMAAPAAWIAPLNEPARAVEVAERRFRFGSREADLVQLAHYWRMLEAAGLGAQGRPWVGVIGNDPLPDPVITWVRLDRPVSRTFSRTAEVGWTKRSILERYDHEFAFRLDVARVAARQGEPDAPAPLVTPIRVDECRRCPWWELCREEMGEDDLSVKLDKGPLDVREISVLRRMGVRTVADLANVSLDELLPTYLAEVRHRDNAEARIRTAHRRSVMMRDGVLLDRTTSGPIAFTSAEVEIDFDLESSQEQRIYLWGFLVNDTHGSRYVSFAGWEDLDEAGELALADRALGWLRAMIDEHGATVHHYSGYEIAQLERLATAGSTLAADMLTPANRAHFIDLYEIVKRHWFGVNGLGLKQVAVHGAGFAWRDDDPNGLSSQAWFHDAVHAARLDERDAARHRVLDYNEDDVIATREVRRWLREQG</sequence>
<proteinExistence type="predicted"/>
<dbReference type="Proteomes" id="UP000886842">
    <property type="component" value="Unassembled WGS sequence"/>
</dbReference>
<dbReference type="SUPFAM" id="SSF53098">
    <property type="entry name" value="Ribonuclease H-like"/>
    <property type="match status" value="1"/>
</dbReference>
<dbReference type="Pfam" id="PF13482">
    <property type="entry name" value="RNase_H_2"/>
    <property type="match status" value="1"/>
</dbReference>
<dbReference type="PROSITE" id="PS00018">
    <property type="entry name" value="EF_HAND_1"/>
    <property type="match status" value="1"/>
</dbReference>
<evidence type="ECO:0000259" key="1">
    <source>
        <dbReference type="Pfam" id="PF13482"/>
    </source>
</evidence>
<evidence type="ECO:0000313" key="3">
    <source>
        <dbReference type="Proteomes" id="UP000886842"/>
    </source>
</evidence>
<dbReference type="InterPro" id="IPR019993">
    <property type="entry name" value="RecB_nuclease_TM0106_put"/>
</dbReference>
<organism evidence="2 3">
    <name type="scientific">Candidatus Avipropionibacterium avicola</name>
    <dbReference type="NCBI Taxonomy" id="2840701"/>
    <lineage>
        <taxon>Bacteria</taxon>
        <taxon>Bacillati</taxon>
        <taxon>Actinomycetota</taxon>
        <taxon>Actinomycetes</taxon>
        <taxon>Propionibacteriales</taxon>
        <taxon>Propionibacteriaceae</taxon>
        <taxon>Propionibacteriaceae incertae sedis</taxon>
        <taxon>Candidatus Avipropionibacterium</taxon>
    </lineage>
</organism>
<accession>A0A9D1KLS5</accession>
<dbReference type="InterPro" id="IPR018247">
    <property type="entry name" value="EF_Hand_1_Ca_BS"/>
</dbReference>
<dbReference type="EMBL" id="DVLP01000245">
    <property type="protein sequence ID" value="HIT75559.1"/>
    <property type="molecule type" value="Genomic_DNA"/>
</dbReference>
<dbReference type="InterPro" id="IPR012337">
    <property type="entry name" value="RNaseH-like_sf"/>
</dbReference>
<gene>
    <name evidence="2" type="ORF">IAA98_08240</name>
</gene>
<reference evidence="2" key="2">
    <citation type="journal article" date="2021" name="PeerJ">
        <title>Extensive microbial diversity within the chicken gut microbiome revealed by metagenomics and culture.</title>
        <authorList>
            <person name="Gilroy R."/>
            <person name="Ravi A."/>
            <person name="Getino M."/>
            <person name="Pursley I."/>
            <person name="Horton D.L."/>
            <person name="Alikhan N.F."/>
            <person name="Baker D."/>
            <person name="Gharbi K."/>
            <person name="Hall N."/>
            <person name="Watson M."/>
            <person name="Adriaenssens E.M."/>
            <person name="Foster-Nyarko E."/>
            <person name="Jarju S."/>
            <person name="Secka A."/>
            <person name="Antonio M."/>
            <person name="Oren A."/>
            <person name="Chaudhuri R.R."/>
            <person name="La Ragione R."/>
            <person name="Hildebrand F."/>
            <person name="Pallen M.J."/>
        </authorList>
    </citation>
    <scope>NUCLEOTIDE SEQUENCE</scope>
    <source>
        <strain evidence="2">ChiGjej1B1-24693</strain>
    </source>
</reference>
<protein>
    <submittedName>
        <fullName evidence="2">TM0106 family RecB-like putative nuclease</fullName>
    </submittedName>
</protein>
<comment type="caution">
    <text evidence="2">The sequence shown here is derived from an EMBL/GenBank/DDBJ whole genome shotgun (WGS) entry which is preliminary data.</text>
</comment>
<name>A0A9D1KLS5_9ACTN</name>
<dbReference type="AlphaFoldDB" id="A0A9D1KLS5"/>
<reference evidence="2" key="1">
    <citation type="submission" date="2020-10" db="EMBL/GenBank/DDBJ databases">
        <authorList>
            <person name="Gilroy R."/>
        </authorList>
    </citation>
    <scope>NUCLEOTIDE SEQUENCE</scope>
    <source>
        <strain evidence="2">ChiGjej1B1-24693</strain>
    </source>
</reference>
<feature type="domain" description="YprB ribonuclease H-like" evidence="1">
    <location>
        <begin position="378"/>
        <end position="555"/>
    </location>
</feature>
<evidence type="ECO:0000313" key="2">
    <source>
        <dbReference type="EMBL" id="HIT75559.1"/>
    </source>
</evidence>
<dbReference type="InterPro" id="IPR038720">
    <property type="entry name" value="YprB_RNase_H-like_dom"/>
</dbReference>
<dbReference type="NCBIfam" id="TIGR03491">
    <property type="entry name" value="TM0106 family RecB-like putative nuclease"/>
    <property type="match status" value="1"/>
</dbReference>